<dbReference type="STRING" id="8496.A0A151NEK9"/>
<evidence type="ECO:0000313" key="3">
    <source>
        <dbReference type="Proteomes" id="UP000050525"/>
    </source>
</evidence>
<keyword evidence="3" id="KW-1185">Reference proteome</keyword>
<dbReference type="PROSITE" id="PS50804">
    <property type="entry name" value="SCAN_BOX"/>
    <property type="match status" value="1"/>
</dbReference>
<dbReference type="Pfam" id="PF02023">
    <property type="entry name" value="SCAN"/>
    <property type="match status" value="1"/>
</dbReference>
<feature type="domain" description="SCAN box" evidence="1">
    <location>
        <begin position="132"/>
        <end position="198"/>
    </location>
</feature>
<sequence>MQPVAMALPDMLGQNLQPITQILDAQQQMMERQQDWLQHGLPAFRMPKMMWEDDPKAYIETFEWHAIMTGLDKGYWASQLRALVVNKAQAACRALPQDEAHNYDWVKTTILYQLKINLEHYRRLYWAKKGPEENQPRLLLQLLWDLLNKWLSPTSCDRDTLADEIMLEQFMNDLEEHTQLWVHQHSPRNCDEALKLVEAFAASEVSYSRERHNPAPPTLSLRDLEKRQPMFKGMTRDMVCFRCRKGATFPKLA</sequence>
<dbReference type="SUPFAM" id="SSF47353">
    <property type="entry name" value="Retrovirus capsid dimerization domain-like"/>
    <property type="match status" value="1"/>
</dbReference>
<comment type="caution">
    <text evidence="2">The sequence shown here is derived from an EMBL/GenBank/DDBJ whole genome shotgun (WGS) entry which is preliminary data.</text>
</comment>
<dbReference type="Gene3D" id="1.10.4020.10">
    <property type="entry name" value="DNA breaking-rejoining enzymes"/>
    <property type="match status" value="1"/>
</dbReference>
<dbReference type="Proteomes" id="UP000050525">
    <property type="component" value="Unassembled WGS sequence"/>
</dbReference>
<dbReference type="EMBL" id="AKHW03003207">
    <property type="protein sequence ID" value="KYO35059.1"/>
    <property type="molecule type" value="Genomic_DNA"/>
</dbReference>
<dbReference type="InterPro" id="IPR038269">
    <property type="entry name" value="SCAN_sf"/>
</dbReference>
<name>A0A151NEK9_ALLMI</name>
<dbReference type="PANTHER" id="PTHR46888:SF15">
    <property type="entry name" value="ZINC FINGER AND SCAN DOMAIN-CONTAINING PROTEIN 12-LIKE"/>
    <property type="match status" value="1"/>
</dbReference>
<organism evidence="2 3">
    <name type="scientific">Alligator mississippiensis</name>
    <name type="common">American alligator</name>
    <dbReference type="NCBI Taxonomy" id="8496"/>
    <lineage>
        <taxon>Eukaryota</taxon>
        <taxon>Metazoa</taxon>
        <taxon>Chordata</taxon>
        <taxon>Craniata</taxon>
        <taxon>Vertebrata</taxon>
        <taxon>Euteleostomi</taxon>
        <taxon>Archelosauria</taxon>
        <taxon>Archosauria</taxon>
        <taxon>Crocodylia</taxon>
        <taxon>Alligatoridae</taxon>
        <taxon>Alligatorinae</taxon>
        <taxon>Alligator</taxon>
    </lineage>
</organism>
<accession>A0A151NEK9</accession>
<dbReference type="AlphaFoldDB" id="A0A151NEK9"/>
<evidence type="ECO:0000259" key="1">
    <source>
        <dbReference type="PROSITE" id="PS50804"/>
    </source>
</evidence>
<dbReference type="PANTHER" id="PTHR46888">
    <property type="entry name" value="ZINC KNUCKLE DOMAINCONTAINING PROTEIN-RELATED"/>
    <property type="match status" value="1"/>
</dbReference>
<proteinExistence type="predicted"/>
<reference evidence="2 3" key="1">
    <citation type="journal article" date="2012" name="Genome Biol.">
        <title>Sequencing three crocodilian genomes to illuminate the evolution of archosaurs and amniotes.</title>
        <authorList>
            <person name="St John J.A."/>
            <person name="Braun E.L."/>
            <person name="Isberg S.R."/>
            <person name="Miles L.G."/>
            <person name="Chong A.Y."/>
            <person name="Gongora J."/>
            <person name="Dalzell P."/>
            <person name="Moran C."/>
            <person name="Bed'hom B."/>
            <person name="Abzhanov A."/>
            <person name="Burgess S.C."/>
            <person name="Cooksey A.M."/>
            <person name="Castoe T.A."/>
            <person name="Crawford N.G."/>
            <person name="Densmore L.D."/>
            <person name="Drew J.C."/>
            <person name="Edwards S.V."/>
            <person name="Faircloth B.C."/>
            <person name="Fujita M.K."/>
            <person name="Greenwold M.J."/>
            <person name="Hoffmann F.G."/>
            <person name="Howard J.M."/>
            <person name="Iguchi T."/>
            <person name="Janes D.E."/>
            <person name="Khan S.Y."/>
            <person name="Kohno S."/>
            <person name="de Koning A.J."/>
            <person name="Lance S.L."/>
            <person name="McCarthy F.M."/>
            <person name="McCormack J.E."/>
            <person name="Merchant M.E."/>
            <person name="Peterson D.G."/>
            <person name="Pollock D.D."/>
            <person name="Pourmand N."/>
            <person name="Raney B.J."/>
            <person name="Roessler K.A."/>
            <person name="Sanford J.R."/>
            <person name="Sawyer R.H."/>
            <person name="Schmidt C.J."/>
            <person name="Triplett E.W."/>
            <person name="Tuberville T.D."/>
            <person name="Venegas-Anaya M."/>
            <person name="Howard J.T."/>
            <person name="Jarvis E.D."/>
            <person name="Guillette L.J.Jr."/>
            <person name="Glenn T.C."/>
            <person name="Green R.E."/>
            <person name="Ray D.A."/>
        </authorList>
    </citation>
    <scope>NUCLEOTIDE SEQUENCE [LARGE SCALE GENOMIC DNA]</scope>
    <source>
        <strain evidence="2">KSC_2009_1</strain>
    </source>
</reference>
<gene>
    <name evidence="2" type="ORF">Y1Q_0000962</name>
</gene>
<dbReference type="InterPro" id="IPR003309">
    <property type="entry name" value="SCAN_dom"/>
</dbReference>
<protein>
    <recommendedName>
        <fullName evidence="1">SCAN box domain-containing protein</fullName>
    </recommendedName>
</protein>
<evidence type="ECO:0000313" key="2">
    <source>
        <dbReference type="EMBL" id="KYO35059.1"/>
    </source>
</evidence>